<dbReference type="Proteomes" id="UP000515121">
    <property type="component" value="Unplaced"/>
</dbReference>
<feature type="compositionally biased region" description="Polar residues" evidence="6">
    <location>
        <begin position="27"/>
        <end position="41"/>
    </location>
</feature>
<evidence type="ECO:0000256" key="3">
    <source>
        <dbReference type="ARBA" id="ARBA00022692"/>
    </source>
</evidence>
<organism evidence="8 9">
    <name type="scientific">Durio zibethinus</name>
    <name type="common">Durian</name>
    <dbReference type="NCBI Taxonomy" id="66656"/>
    <lineage>
        <taxon>Eukaryota</taxon>
        <taxon>Viridiplantae</taxon>
        <taxon>Streptophyta</taxon>
        <taxon>Embryophyta</taxon>
        <taxon>Tracheophyta</taxon>
        <taxon>Spermatophyta</taxon>
        <taxon>Magnoliopsida</taxon>
        <taxon>eudicotyledons</taxon>
        <taxon>Gunneridae</taxon>
        <taxon>Pentapetalae</taxon>
        <taxon>rosids</taxon>
        <taxon>malvids</taxon>
        <taxon>Malvales</taxon>
        <taxon>Malvaceae</taxon>
        <taxon>Helicteroideae</taxon>
        <taxon>Durio</taxon>
    </lineage>
</organism>
<dbReference type="InterPro" id="IPR000109">
    <property type="entry name" value="POT_fam"/>
</dbReference>
<dbReference type="GeneID" id="111318385"/>
<protein>
    <submittedName>
        <fullName evidence="9">Protein NRT1/ PTR FAMILY 3.1-like</fullName>
    </submittedName>
</protein>
<gene>
    <name evidence="9" type="primary">LOC111318385</name>
</gene>
<dbReference type="OrthoDB" id="8904098at2759"/>
<feature type="transmembrane region" description="Helical" evidence="7">
    <location>
        <begin position="435"/>
        <end position="456"/>
    </location>
</feature>
<feature type="transmembrane region" description="Helical" evidence="7">
    <location>
        <begin position="559"/>
        <end position="582"/>
    </location>
</feature>
<evidence type="ECO:0000256" key="7">
    <source>
        <dbReference type="SAM" id="Phobius"/>
    </source>
</evidence>
<keyword evidence="5 7" id="KW-0472">Membrane</keyword>
<feature type="transmembrane region" description="Helical" evidence="7">
    <location>
        <begin position="234"/>
        <end position="259"/>
    </location>
</feature>
<evidence type="ECO:0000256" key="4">
    <source>
        <dbReference type="ARBA" id="ARBA00022989"/>
    </source>
</evidence>
<evidence type="ECO:0000256" key="6">
    <source>
        <dbReference type="SAM" id="MobiDB-lite"/>
    </source>
</evidence>
<keyword evidence="4 7" id="KW-1133">Transmembrane helix</keyword>
<name>A0A6P6BIM6_DURZI</name>
<feature type="transmembrane region" description="Helical" evidence="7">
    <location>
        <begin position="393"/>
        <end position="415"/>
    </location>
</feature>
<proteinExistence type="inferred from homology"/>
<dbReference type="PANTHER" id="PTHR11654">
    <property type="entry name" value="OLIGOPEPTIDE TRANSPORTER-RELATED"/>
    <property type="match status" value="1"/>
</dbReference>
<dbReference type="GO" id="GO:0016020">
    <property type="term" value="C:membrane"/>
    <property type="evidence" value="ECO:0007669"/>
    <property type="project" value="UniProtKB-SubCell"/>
</dbReference>
<feature type="transmembrane region" description="Helical" evidence="7">
    <location>
        <begin position="161"/>
        <end position="184"/>
    </location>
</feature>
<feature type="compositionally biased region" description="Basic and acidic residues" evidence="6">
    <location>
        <begin position="12"/>
        <end position="26"/>
    </location>
</feature>
<dbReference type="SUPFAM" id="SSF103473">
    <property type="entry name" value="MFS general substrate transporter"/>
    <property type="match status" value="1"/>
</dbReference>
<comment type="similarity">
    <text evidence="2">Belongs to the major facilitator superfamily. Proton-dependent oligopeptide transporter (POT/PTR) (TC 2.A.17) family.</text>
</comment>
<dbReference type="KEGG" id="dzi:111318385"/>
<evidence type="ECO:0000313" key="9">
    <source>
        <dbReference type="RefSeq" id="XP_022776959.1"/>
    </source>
</evidence>
<sequence>MEKHSNMNGNEVEGRDNKSGNKEKNDSFGSSENTADQQSNRLVEDEKGGIKTMPFIIANEICEKLAMVGFSKNMVNYLTDQLHMPLTKAANTVTNFSGTSSLTPLLGAFIADSYAGKFWTITFATAIYLLGMILLTLSAVLPKLGPPPCEGNQVCQEASGGQLAVLYLSLLLAAIGSGGIRPCVAAFGADQFVEEDPRHPKKTWVYFNWYFFALGVSILLASTVLVYIQDNVGWSWGLGIPTIAMGLSISIFLIGYPLYRNLDPAGSPYTRVLQVFVAAFRKRKLPLISDPKFLYVNKELDASISTDGLLHHTKQLKFLDKAAIVTEEDTLKSSEKPNLWRLNTVHRVEELKSILRMLPIWAAGILFATSSAQQNTFSLQQAKTMDRHLTKSFQIPSASMSVFTMFSMLITIVLYDRLLVPVARKFTGIDRGINFLHRMAIGFFISILATLVAGFIEVKRKHAALVNGLIDSPKSTISISVFWLVPQYSLHGIAEAFMVIGHLEFFYNQAPESMRSTAAALFWTSISAGDYTSTLLVTLLHKYTNWLPNKNLNKGKLEYFYWLLTFLQVLNYVYYLICAKFYTFKPLQSQRTEAGNDQYGEGVELASQV</sequence>
<dbReference type="GO" id="GO:0022857">
    <property type="term" value="F:transmembrane transporter activity"/>
    <property type="evidence" value="ECO:0007669"/>
    <property type="project" value="InterPro"/>
</dbReference>
<comment type="subcellular location">
    <subcellularLocation>
        <location evidence="1">Membrane</location>
        <topology evidence="1">Multi-pass membrane protein</topology>
    </subcellularLocation>
</comment>
<accession>A0A6P6BIM6</accession>
<feature type="transmembrane region" description="Helical" evidence="7">
    <location>
        <begin position="519"/>
        <end position="539"/>
    </location>
</feature>
<evidence type="ECO:0000256" key="5">
    <source>
        <dbReference type="ARBA" id="ARBA00023136"/>
    </source>
</evidence>
<feature type="transmembrane region" description="Helical" evidence="7">
    <location>
        <begin position="205"/>
        <end position="228"/>
    </location>
</feature>
<dbReference type="Gene3D" id="1.20.1250.20">
    <property type="entry name" value="MFS general substrate transporter like domains"/>
    <property type="match status" value="1"/>
</dbReference>
<feature type="transmembrane region" description="Helical" evidence="7">
    <location>
        <begin position="118"/>
        <end position="141"/>
    </location>
</feature>
<dbReference type="AlphaFoldDB" id="A0A6P6BIM6"/>
<evidence type="ECO:0000313" key="8">
    <source>
        <dbReference type="Proteomes" id="UP000515121"/>
    </source>
</evidence>
<evidence type="ECO:0000256" key="2">
    <source>
        <dbReference type="ARBA" id="ARBA00005982"/>
    </source>
</evidence>
<dbReference type="RefSeq" id="XP_022776959.1">
    <property type="nucleotide sequence ID" value="XM_022921224.1"/>
</dbReference>
<reference evidence="9" key="1">
    <citation type="submission" date="2025-08" db="UniProtKB">
        <authorList>
            <consortium name="RefSeq"/>
        </authorList>
    </citation>
    <scope>IDENTIFICATION</scope>
    <source>
        <tissue evidence="9">Fruit stalk</tissue>
    </source>
</reference>
<evidence type="ECO:0000256" key="1">
    <source>
        <dbReference type="ARBA" id="ARBA00004141"/>
    </source>
</evidence>
<dbReference type="Pfam" id="PF00854">
    <property type="entry name" value="PTR2"/>
    <property type="match status" value="1"/>
</dbReference>
<dbReference type="InterPro" id="IPR036259">
    <property type="entry name" value="MFS_trans_sf"/>
</dbReference>
<keyword evidence="8" id="KW-1185">Reference proteome</keyword>
<feature type="region of interest" description="Disordered" evidence="6">
    <location>
        <begin position="1"/>
        <end position="44"/>
    </location>
</feature>
<keyword evidence="3 7" id="KW-0812">Transmembrane</keyword>